<organism evidence="1 2">
    <name type="scientific">Cirrhinus mrigala</name>
    <name type="common">Mrigala</name>
    <dbReference type="NCBI Taxonomy" id="683832"/>
    <lineage>
        <taxon>Eukaryota</taxon>
        <taxon>Metazoa</taxon>
        <taxon>Chordata</taxon>
        <taxon>Craniata</taxon>
        <taxon>Vertebrata</taxon>
        <taxon>Euteleostomi</taxon>
        <taxon>Actinopterygii</taxon>
        <taxon>Neopterygii</taxon>
        <taxon>Teleostei</taxon>
        <taxon>Ostariophysi</taxon>
        <taxon>Cypriniformes</taxon>
        <taxon>Cyprinidae</taxon>
        <taxon>Labeoninae</taxon>
        <taxon>Labeonini</taxon>
        <taxon>Cirrhinus</taxon>
    </lineage>
</organism>
<keyword evidence="2" id="KW-1185">Reference proteome</keyword>
<dbReference type="AlphaFoldDB" id="A0ABD0RS15"/>
<dbReference type="EMBL" id="JAMKFB020000002">
    <property type="protein sequence ID" value="KAL0200598.1"/>
    <property type="molecule type" value="Genomic_DNA"/>
</dbReference>
<sequence length="54" mass="6004">GKKGSVEILDLLAPQDPLALLDRLSLQHIQISLDREGLKVHQEDQADQGKMDNL</sequence>
<evidence type="ECO:0000313" key="1">
    <source>
        <dbReference type="EMBL" id="KAL0200598.1"/>
    </source>
</evidence>
<feature type="non-terminal residue" evidence="1">
    <location>
        <position position="1"/>
    </location>
</feature>
<evidence type="ECO:0000313" key="2">
    <source>
        <dbReference type="Proteomes" id="UP001529510"/>
    </source>
</evidence>
<comment type="caution">
    <text evidence="1">The sequence shown here is derived from an EMBL/GenBank/DDBJ whole genome shotgun (WGS) entry which is preliminary data.</text>
</comment>
<accession>A0ABD0RS15</accession>
<name>A0ABD0RS15_CIRMR</name>
<reference evidence="1 2" key="1">
    <citation type="submission" date="2024-05" db="EMBL/GenBank/DDBJ databases">
        <title>Genome sequencing and assembly of Indian major carp, Cirrhinus mrigala (Hamilton, 1822).</title>
        <authorList>
            <person name="Mohindra V."/>
            <person name="Chowdhury L.M."/>
            <person name="Lal K."/>
            <person name="Jena J.K."/>
        </authorList>
    </citation>
    <scope>NUCLEOTIDE SEQUENCE [LARGE SCALE GENOMIC DNA]</scope>
    <source>
        <strain evidence="1">CM1030</strain>
        <tissue evidence="1">Blood</tissue>
    </source>
</reference>
<proteinExistence type="predicted"/>
<gene>
    <name evidence="1" type="ORF">M9458_003785</name>
</gene>
<protein>
    <submittedName>
        <fullName evidence="1">Uncharacterized protein</fullName>
    </submittedName>
</protein>
<dbReference type="Proteomes" id="UP001529510">
    <property type="component" value="Unassembled WGS sequence"/>
</dbReference>
<feature type="non-terminal residue" evidence="1">
    <location>
        <position position="54"/>
    </location>
</feature>